<name>A0A8D8ZN18_9HEMI</name>
<dbReference type="AlphaFoldDB" id="A0A8D8ZN18"/>
<protein>
    <submittedName>
        <fullName evidence="2">Uncharacterized protein</fullName>
    </submittedName>
</protein>
<organism evidence="2">
    <name type="scientific">Cacopsylla melanoneura</name>
    <dbReference type="NCBI Taxonomy" id="428564"/>
    <lineage>
        <taxon>Eukaryota</taxon>
        <taxon>Metazoa</taxon>
        <taxon>Ecdysozoa</taxon>
        <taxon>Arthropoda</taxon>
        <taxon>Hexapoda</taxon>
        <taxon>Insecta</taxon>
        <taxon>Pterygota</taxon>
        <taxon>Neoptera</taxon>
        <taxon>Paraneoptera</taxon>
        <taxon>Hemiptera</taxon>
        <taxon>Sternorrhyncha</taxon>
        <taxon>Psylloidea</taxon>
        <taxon>Psyllidae</taxon>
        <taxon>Psyllinae</taxon>
        <taxon>Cacopsylla</taxon>
    </lineage>
</organism>
<keyword evidence="1" id="KW-0732">Signal</keyword>
<evidence type="ECO:0000256" key="1">
    <source>
        <dbReference type="SAM" id="SignalP"/>
    </source>
</evidence>
<feature type="chain" id="PRO_5034652673" evidence="1">
    <location>
        <begin position="17"/>
        <end position="138"/>
    </location>
</feature>
<proteinExistence type="predicted"/>
<reference evidence="2" key="1">
    <citation type="submission" date="2021-05" db="EMBL/GenBank/DDBJ databases">
        <authorList>
            <person name="Alioto T."/>
            <person name="Alioto T."/>
            <person name="Gomez Garrido J."/>
        </authorList>
    </citation>
    <scope>NUCLEOTIDE SEQUENCE</scope>
</reference>
<evidence type="ECO:0000313" key="2">
    <source>
        <dbReference type="EMBL" id="CAG6748866.1"/>
    </source>
</evidence>
<sequence>MLNGLCIKLFSHLGLTLKPMDCGSVTSFWSTIFVYNVKMSCIRTLFLKTTSNFQFALRTSQENCEVERIPVPESFLECFQFYFAVGKLGSKIGTFDNFSYVNNFHLNPPLFEIFEKGFYFFNHFNQNCAVYWSAHKRL</sequence>
<dbReference type="EMBL" id="HBUF01520943">
    <property type="protein sequence ID" value="CAG6748866.1"/>
    <property type="molecule type" value="Transcribed_RNA"/>
</dbReference>
<feature type="signal peptide" evidence="1">
    <location>
        <begin position="1"/>
        <end position="16"/>
    </location>
</feature>
<accession>A0A8D8ZN18</accession>